<feature type="non-terminal residue" evidence="1">
    <location>
        <position position="1"/>
    </location>
</feature>
<evidence type="ECO:0000313" key="1">
    <source>
        <dbReference type="EMBL" id="GAF98157.1"/>
    </source>
</evidence>
<protein>
    <submittedName>
        <fullName evidence="1">Uncharacterized protein</fullName>
    </submittedName>
</protein>
<proteinExistence type="predicted"/>
<accession>X0UCP6</accession>
<reference evidence="1" key="1">
    <citation type="journal article" date="2014" name="Front. Microbiol.">
        <title>High frequency of phylogenetically diverse reductive dehalogenase-homologous genes in deep subseafloor sedimentary metagenomes.</title>
        <authorList>
            <person name="Kawai M."/>
            <person name="Futagami T."/>
            <person name="Toyoda A."/>
            <person name="Takaki Y."/>
            <person name="Nishi S."/>
            <person name="Hori S."/>
            <person name="Arai W."/>
            <person name="Tsubouchi T."/>
            <person name="Morono Y."/>
            <person name="Uchiyama I."/>
            <person name="Ito T."/>
            <person name="Fujiyama A."/>
            <person name="Inagaki F."/>
            <person name="Takami H."/>
        </authorList>
    </citation>
    <scope>NUCLEOTIDE SEQUENCE</scope>
    <source>
        <strain evidence="1">Expedition CK06-06</strain>
    </source>
</reference>
<dbReference type="EMBL" id="BARS01013593">
    <property type="protein sequence ID" value="GAF98157.1"/>
    <property type="molecule type" value="Genomic_DNA"/>
</dbReference>
<comment type="caution">
    <text evidence="1">The sequence shown here is derived from an EMBL/GenBank/DDBJ whole genome shotgun (WGS) entry which is preliminary data.</text>
</comment>
<name>X0UCP6_9ZZZZ</name>
<dbReference type="AlphaFoldDB" id="X0UCP6"/>
<feature type="non-terminal residue" evidence="1">
    <location>
        <position position="137"/>
    </location>
</feature>
<organism evidence="1">
    <name type="scientific">marine sediment metagenome</name>
    <dbReference type="NCBI Taxonomy" id="412755"/>
    <lineage>
        <taxon>unclassified sequences</taxon>
        <taxon>metagenomes</taxon>
        <taxon>ecological metagenomes</taxon>
    </lineage>
</organism>
<gene>
    <name evidence="1" type="ORF">S01H1_23503</name>
</gene>
<sequence length="137" mass="15531">VDSEDMVHIAWHDERWPTGPGPINAYITYTKIDPSRDDQDGDVADEMQITVVDDIVIANVWWAQNPRMAVDQNDNLHIVFEEHDTGVYYMQLDNNNATVNVAPILLKDLSSTIAWRSSIDVAVDSDNNPHIAWNDID</sequence>